<dbReference type="EMBL" id="JAULSN010000006">
    <property type="protein sequence ID" value="KAK3368851.1"/>
    <property type="molecule type" value="Genomic_DNA"/>
</dbReference>
<gene>
    <name evidence="3" type="ORF">B0T24DRAFT_630782</name>
</gene>
<evidence type="ECO:0000256" key="1">
    <source>
        <dbReference type="SAM" id="Phobius"/>
    </source>
</evidence>
<sequence>MSGFEVAGVVLGGVPILVSALQLYIKGASTFQKWRFYTRELKSLTRSLETEQAKLQNVCERLLVNIVPETKIENMINDPLGPLWRDETTARKIHERLWRSAKVFKDNLLDMNEAIEEIKEKLDLGPDGKPQWLGSSSVKKELKRVLFVLQRSDYQELIARLRNGVSSLESLISSNVGLERNRNRRARGRVCKVVRNTAIGVYHAVRGAVTCACPSLHDVGLRLTPQPVTITPDDDDEDIIKSLKFHISVSYASTAMETDGHQWGNLRLWNQVLLRPVKVEKLLLPQTATTSLHSRPESLRPNKRVKFSFASSATTMVTASITSITSTTTTTTAASVSNPDAMEMQWTPTLTTSLRSPSSISNLCQALRRFQEQGDDECCGRIMDQTGLLSRGFDVYPLGSLDGADCAAWSMVPLGAVLGAAGAANTNHNGKPYISLTYLDRLRLAWTVASSVVHLQSTPWLNNPPTHSDIFLVQQDDGILRQDAFVLRPFPDRLGQAGCGRIVNPTSVLLALGVLLIELIIGQPMESLCSGSGRCAAGLLDDYQTITKVLDRVNTMGGANYHSAVRTCIRQDFCLGEIGKDEDGITQQNAAFFEVIGHLERDMEIIAAM</sequence>
<reference evidence="3" key="2">
    <citation type="submission" date="2023-06" db="EMBL/GenBank/DDBJ databases">
        <authorList>
            <consortium name="Lawrence Berkeley National Laboratory"/>
            <person name="Haridas S."/>
            <person name="Hensen N."/>
            <person name="Bonometti L."/>
            <person name="Westerberg I."/>
            <person name="Brannstrom I.O."/>
            <person name="Guillou S."/>
            <person name="Cros-Aarteil S."/>
            <person name="Calhoun S."/>
            <person name="Kuo A."/>
            <person name="Mondo S."/>
            <person name="Pangilinan J."/>
            <person name="Riley R."/>
            <person name="Labutti K."/>
            <person name="Andreopoulos B."/>
            <person name="Lipzen A."/>
            <person name="Chen C."/>
            <person name="Yanf M."/>
            <person name="Daum C."/>
            <person name="Ng V."/>
            <person name="Clum A."/>
            <person name="Steindorff A."/>
            <person name="Ohm R."/>
            <person name="Martin F."/>
            <person name="Silar P."/>
            <person name="Natvig D."/>
            <person name="Lalanne C."/>
            <person name="Gautier V."/>
            <person name="Ament-Velasquez S.L."/>
            <person name="Kruys A."/>
            <person name="Hutchinson M.I."/>
            <person name="Powell A.J."/>
            <person name="Barry K."/>
            <person name="Miller A.N."/>
            <person name="Grigoriev I.V."/>
            <person name="Debuchy R."/>
            <person name="Gladieux P."/>
            <person name="Thoren M.H."/>
            <person name="Johannesson H."/>
        </authorList>
    </citation>
    <scope>NUCLEOTIDE SEQUENCE</scope>
    <source>
        <strain evidence="3">CBS 958.72</strain>
    </source>
</reference>
<dbReference type="PANTHER" id="PTHR35186">
    <property type="entry name" value="ANK_REP_REGION DOMAIN-CONTAINING PROTEIN"/>
    <property type="match status" value="1"/>
</dbReference>
<dbReference type="Pfam" id="PF24476">
    <property type="entry name" value="DUF7580"/>
    <property type="match status" value="1"/>
</dbReference>
<evidence type="ECO:0000313" key="3">
    <source>
        <dbReference type="EMBL" id="KAK3368851.1"/>
    </source>
</evidence>
<proteinExistence type="predicted"/>
<dbReference type="PANTHER" id="PTHR35186:SF4">
    <property type="entry name" value="PRION-INHIBITION AND PROPAGATION HELO DOMAIN-CONTAINING PROTEIN"/>
    <property type="match status" value="1"/>
</dbReference>
<feature type="transmembrane region" description="Helical" evidence="1">
    <location>
        <begin position="6"/>
        <end position="25"/>
    </location>
</feature>
<keyword evidence="1" id="KW-1133">Transmembrane helix</keyword>
<keyword evidence="1" id="KW-0472">Membrane</keyword>
<evidence type="ECO:0000259" key="2">
    <source>
        <dbReference type="Pfam" id="PF24476"/>
    </source>
</evidence>
<accession>A0AAE0K3N6</accession>
<comment type="caution">
    <text evidence="3">The sequence shown here is derived from an EMBL/GenBank/DDBJ whole genome shotgun (WGS) entry which is preliminary data.</text>
</comment>
<evidence type="ECO:0000313" key="4">
    <source>
        <dbReference type="Proteomes" id="UP001287356"/>
    </source>
</evidence>
<keyword evidence="4" id="KW-1185">Reference proteome</keyword>
<reference evidence="3" key="1">
    <citation type="journal article" date="2023" name="Mol. Phylogenet. Evol.">
        <title>Genome-scale phylogeny and comparative genomics of the fungal order Sordariales.</title>
        <authorList>
            <person name="Hensen N."/>
            <person name="Bonometti L."/>
            <person name="Westerberg I."/>
            <person name="Brannstrom I.O."/>
            <person name="Guillou S."/>
            <person name="Cros-Aarteil S."/>
            <person name="Calhoun S."/>
            <person name="Haridas S."/>
            <person name="Kuo A."/>
            <person name="Mondo S."/>
            <person name="Pangilinan J."/>
            <person name="Riley R."/>
            <person name="LaButti K."/>
            <person name="Andreopoulos B."/>
            <person name="Lipzen A."/>
            <person name="Chen C."/>
            <person name="Yan M."/>
            <person name="Daum C."/>
            <person name="Ng V."/>
            <person name="Clum A."/>
            <person name="Steindorff A."/>
            <person name="Ohm R.A."/>
            <person name="Martin F."/>
            <person name="Silar P."/>
            <person name="Natvig D.O."/>
            <person name="Lalanne C."/>
            <person name="Gautier V."/>
            <person name="Ament-Velasquez S.L."/>
            <person name="Kruys A."/>
            <person name="Hutchinson M.I."/>
            <person name="Powell A.J."/>
            <person name="Barry K."/>
            <person name="Miller A.N."/>
            <person name="Grigoriev I.V."/>
            <person name="Debuchy R."/>
            <person name="Gladieux P."/>
            <person name="Hiltunen Thoren M."/>
            <person name="Johannesson H."/>
        </authorList>
    </citation>
    <scope>NUCLEOTIDE SEQUENCE</scope>
    <source>
        <strain evidence="3">CBS 958.72</strain>
    </source>
</reference>
<dbReference type="InterPro" id="IPR056002">
    <property type="entry name" value="DUF7580"/>
</dbReference>
<name>A0AAE0K3N6_9PEZI</name>
<dbReference type="Proteomes" id="UP001287356">
    <property type="component" value="Unassembled WGS sequence"/>
</dbReference>
<organism evidence="3 4">
    <name type="scientific">Lasiosphaeria ovina</name>
    <dbReference type="NCBI Taxonomy" id="92902"/>
    <lineage>
        <taxon>Eukaryota</taxon>
        <taxon>Fungi</taxon>
        <taxon>Dikarya</taxon>
        <taxon>Ascomycota</taxon>
        <taxon>Pezizomycotina</taxon>
        <taxon>Sordariomycetes</taxon>
        <taxon>Sordariomycetidae</taxon>
        <taxon>Sordariales</taxon>
        <taxon>Lasiosphaeriaceae</taxon>
        <taxon>Lasiosphaeria</taxon>
    </lineage>
</organism>
<feature type="domain" description="DUF7580" evidence="2">
    <location>
        <begin position="345"/>
        <end position="581"/>
    </location>
</feature>
<keyword evidence="1" id="KW-0812">Transmembrane</keyword>
<dbReference type="AlphaFoldDB" id="A0AAE0K3N6"/>
<protein>
    <recommendedName>
        <fullName evidence="2">DUF7580 domain-containing protein</fullName>
    </recommendedName>
</protein>